<reference evidence="2 3" key="1">
    <citation type="submission" date="2024-03" db="EMBL/GenBank/DDBJ databases">
        <title>The Acrasis kona genome and developmental transcriptomes reveal deep origins of eukaryotic multicellular pathways.</title>
        <authorList>
            <person name="Sheikh S."/>
            <person name="Fu C.-J."/>
            <person name="Brown M.W."/>
            <person name="Baldauf S.L."/>
        </authorList>
    </citation>
    <scope>NUCLEOTIDE SEQUENCE [LARGE SCALE GENOMIC DNA]</scope>
    <source>
        <strain evidence="2 3">ATCC MYA-3509</strain>
    </source>
</reference>
<dbReference type="Proteomes" id="UP001431209">
    <property type="component" value="Unassembled WGS sequence"/>
</dbReference>
<proteinExistence type="predicted"/>
<dbReference type="EMBL" id="JAOPGA020001721">
    <property type="protein sequence ID" value="KAL0490810.1"/>
    <property type="molecule type" value="Genomic_DNA"/>
</dbReference>
<sequence>MQPSGDNKKKFIMDWVYLAIQLMYIPFIFWFIELSQNILTHKVTGEYGWYYPDSPYYWFSFQSVFSWGVLCFVFWNVWWWVLLTLRVNFWVKMLITTVIGWVTEYSLGFVAAKILGHPMQIWPKSPLIYVSYFAIVWWFMNSIIFYILVIKIPSVIAKYIVDSENDVLTIKSSQKKK</sequence>
<gene>
    <name evidence="2" type="ORF">AKO1_009607</name>
</gene>
<accession>A0AAW2ZMS6</accession>
<protein>
    <submittedName>
        <fullName evidence="2">Catalase-peroxidase</fullName>
    </submittedName>
</protein>
<feature type="transmembrane region" description="Helical" evidence="1">
    <location>
        <begin position="56"/>
        <end position="81"/>
    </location>
</feature>
<comment type="caution">
    <text evidence="2">The sequence shown here is derived from an EMBL/GenBank/DDBJ whole genome shotgun (WGS) entry which is preliminary data.</text>
</comment>
<feature type="transmembrane region" description="Helical" evidence="1">
    <location>
        <begin position="12"/>
        <end position="32"/>
    </location>
</feature>
<keyword evidence="1" id="KW-0472">Membrane</keyword>
<evidence type="ECO:0000313" key="2">
    <source>
        <dbReference type="EMBL" id="KAL0490810.1"/>
    </source>
</evidence>
<feature type="transmembrane region" description="Helical" evidence="1">
    <location>
        <begin position="93"/>
        <end position="115"/>
    </location>
</feature>
<keyword evidence="3" id="KW-1185">Reference proteome</keyword>
<feature type="transmembrane region" description="Helical" evidence="1">
    <location>
        <begin position="127"/>
        <end position="149"/>
    </location>
</feature>
<organism evidence="2 3">
    <name type="scientific">Acrasis kona</name>
    <dbReference type="NCBI Taxonomy" id="1008807"/>
    <lineage>
        <taxon>Eukaryota</taxon>
        <taxon>Discoba</taxon>
        <taxon>Heterolobosea</taxon>
        <taxon>Tetramitia</taxon>
        <taxon>Eutetramitia</taxon>
        <taxon>Acrasidae</taxon>
        <taxon>Acrasis</taxon>
    </lineage>
</organism>
<keyword evidence="1" id="KW-1133">Transmembrane helix</keyword>
<keyword evidence="1" id="KW-0812">Transmembrane</keyword>
<name>A0AAW2ZMS6_9EUKA</name>
<evidence type="ECO:0000313" key="3">
    <source>
        <dbReference type="Proteomes" id="UP001431209"/>
    </source>
</evidence>
<evidence type="ECO:0000256" key="1">
    <source>
        <dbReference type="SAM" id="Phobius"/>
    </source>
</evidence>
<dbReference type="AlphaFoldDB" id="A0AAW2ZMS6"/>